<dbReference type="GO" id="GO:0003700">
    <property type="term" value="F:DNA-binding transcription factor activity"/>
    <property type="evidence" value="ECO:0007669"/>
    <property type="project" value="InterPro"/>
</dbReference>
<dbReference type="PROSITE" id="PS50949">
    <property type="entry name" value="HTH_GNTR"/>
    <property type="match status" value="1"/>
</dbReference>
<dbReference type="InterPro" id="IPR008920">
    <property type="entry name" value="TF_FadR/GntR_C"/>
</dbReference>
<comment type="caution">
    <text evidence="5">The sequence shown here is derived from an EMBL/GenBank/DDBJ whole genome shotgun (WGS) entry which is preliminary data.</text>
</comment>
<gene>
    <name evidence="5" type="ORF">NVS89_04840</name>
</gene>
<reference evidence="5" key="1">
    <citation type="submission" date="2022-08" db="EMBL/GenBank/DDBJ databases">
        <authorList>
            <person name="Li F."/>
        </authorList>
    </citation>
    <scope>NUCLEOTIDE SEQUENCE</scope>
    <source>
        <strain evidence="5">MQZ15Z-1</strain>
    </source>
</reference>
<dbReference type="SMART" id="SM00895">
    <property type="entry name" value="FCD"/>
    <property type="match status" value="1"/>
</dbReference>
<proteinExistence type="predicted"/>
<dbReference type="Pfam" id="PF00392">
    <property type="entry name" value="GntR"/>
    <property type="match status" value="1"/>
</dbReference>
<dbReference type="SUPFAM" id="SSF48008">
    <property type="entry name" value="GntR ligand-binding domain-like"/>
    <property type="match status" value="1"/>
</dbReference>
<dbReference type="InterPro" id="IPR000524">
    <property type="entry name" value="Tscrpt_reg_HTH_GntR"/>
</dbReference>
<dbReference type="PANTHER" id="PTHR43537">
    <property type="entry name" value="TRANSCRIPTIONAL REGULATOR, GNTR FAMILY"/>
    <property type="match status" value="1"/>
</dbReference>
<dbReference type="InterPro" id="IPR011711">
    <property type="entry name" value="GntR_C"/>
</dbReference>
<dbReference type="Proteomes" id="UP001151088">
    <property type="component" value="Unassembled WGS sequence"/>
</dbReference>
<keyword evidence="6" id="KW-1185">Reference proteome</keyword>
<organism evidence="5 6">
    <name type="scientific">Ancylobacter mangrovi</name>
    <dbReference type="NCBI Taxonomy" id="2972472"/>
    <lineage>
        <taxon>Bacteria</taxon>
        <taxon>Pseudomonadati</taxon>
        <taxon>Pseudomonadota</taxon>
        <taxon>Alphaproteobacteria</taxon>
        <taxon>Hyphomicrobiales</taxon>
        <taxon>Xanthobacteraceae</taxon>
        <taxon>Ancylobacter</taxon>
    </lineage>
</organism>
<sequence>MSDDRQTRTEKLASEIADAILDGTLAPGSRLDEHMLAARYGTSRTPVREALRQLATTGLIELRPRRGAIVAQVTSDELEMLFVAMGELEATCARLSAMSMTPIERRRLGALYDSMGEMVAQDDVPAYTAANTALHAMFYAGTHNPVLAEMTAGLRRRVGPFRRAQFRAPGRLALSHAEHGAVVRAVLGGDATAAHAAMLHHVSLVEDAFEQLVATAMEAPGSSPHRAKAG</sequence>
<evidence type="ECO:0000256" key="3">
    <source>
        <dbReference type="ARBA" id="ARBA00023163"/>
    </source>
</evidence>
<dbReference type="InterPro" id="IPR036390">
    <property type="entry name" value="WH_DNA-bd_sf"/>
</dbReference>
<dbReference type="SMART" id="SM00345">
    <property type="entry name" value="HTH_GNTR"/>
    <property type="match status" value="1"/>
</dbReference>
<evidence type="ECO:0000259" key="4">
    <source>
        <dbReference type="PROSITE" id="PS50949"/>
    </source>
</evidence>
<dbReference type="Gene3D" id="1.10.10.10">
    <property type="entry name" value="Winged helix-like DNA-binding domain superfamily/Winged helix DNA-binding domain"/>
    <property type="match status" value="1"/>
</dbReference>
<evidence type="ECO:0000256" key="2">
    <source>
        <dbReference type="ARBA" id="ARBA00023125"/>
    </source>
</evidence>
<accession>A0A9X2P996</accession>
<keyword evidence="3" id="KW-0804">Transcription</keyword>
<dbReference type="Gene3D" id="1.20.120.530">
    <property type="entry name" value="GntR ligand-binding domain-like"/>
    <property type="match status" value="1"/>
</dbReference>
<dbReference type="AlphaFoldDB" id="A0A9X2P996"/>
<dbReference type="RefSeq" id="WP_258731360.1">
    <property type="nucleotide sequence ID" value="NZ_JANTHZ010000001.1"/>
</dbReference>
<dbReference type="GO" id="GO:0003677">
    <property type="term" value="F:DNA binding"/>
    <property type="evidence" value="ECO:0007669"/>
    <property type="project" value="UniProtKB-KW"/>
</dbReference>
<evidence type="ECO:0000313" key="6">
    <source>
        <dbReference type="Proteomes" id="UP001151088"/>
    </source>
</evidence>
<dbReference type="InterPro" id="IPR036388">
    <property type="entry name" value="WH-like_DNA-bd_sf"/>
</dbReference>
<keyword evidence="1" id="KW-0805">Transcription regulation</keyword>
<evidence type="ECO:0000313" key="5">
    <source>
        <dbReference type="EMBL" id="MCS0494414.1"/>
    </source>
</evidence>
<dbReference type="EMBL" id="JANTHZ010000001">
    <property type="protein sequence ID" value="MCS0494414.1"/>
    <property type="molecule type" value="Genomic_DNA"/>
</dbReference>
<dbReference type="PRINTS" id="PR00035">
    <property type="entry name" value="HTHGNTR"/>
</dbReference>
<protein>
    <submittedName>
        <fullName evidence="5">GntR family transcriptional regulator</fullName>
    </submittedName>
</protein>
<keyword evidence="2" id="KW-0238">DNA-binding</keyword>
<dbReference type="Pfam" id="PF07729">
    <property type="entry name" value="FCD"/>
    <property type="match status" value="1"/>
</dbReference>
<dbReference type="CDD" id="cd07377">
    <property type="entry name" value="WHTH_GntR"/>
    <property type="match status" value="1"/>
</dbReference>
<evidence type="ECO:0000256" key="1">
    <source>
        <dbReference type="ARBA" id="ARBA00023015"/>
    </source>
</evidence>
<name>A0A9X2P996_9HYPH</name>
<dbReference type="SUPFAM" id="SSF46785">
    <property type="entry name" value="Winged helix' DNA-binding domain"/>
    <property type="match status" value="1"/>
</dbReference>
<feature type="domain" description="HTH gntR-type" evidence="4">
    <location>
        <begin position="6"/>
        <end position="73"/>
    </location>
</feature>
<dbReference type="PANTHER" id="PTHR43537:SF49">
    <property type="entry name" value="TRANSCRIPTIONAL REGULATORY PROTEIN"/>
    <property type="match status" value="1"/>
</dbReference>